<dbReference type="GO" id="GO:0005506">
    <property type="term" value="F:iron ion binding"/>
    <property type="evidence" value="ECO:0007669"/>
    <property type="project" value="InterPro"/>
</dbReference>
<dbReference type="PANTHER" id="PTHR24300:SF376">
    <property type="entry name" value="CYTOCHROME P450 15A1"/>
    <property type="match status" value="1"/>
</dbReference>
<evidence type="ECO:0000313" key="11">
    <source>
        <dbReference type="Proteomes" id="UP000094527"/>
    </source>
</evidence>
<feature type="chain" id="PRO_5008903996" evidence="9">
    <location>
        <begin position="19"/>
        <end position="489"/>
    </location>
</feature>
<dbReference type="OrthoDB" id="1055148at2759"/>
<dbReference type="GO" id="GO:0008395">
    <property type="term" value="F:steroid hydroxylase activity"/>
    <property type="evidence" value="ECO:0007669"/>
    <property type="project" value="TreeGrafter"/>
</dbReference>
<dbReference type="OMA" id="GAYIHEM"/>
<dbReference type="InterPro" id="IPR002401">
    <property type="entry name" value="Cyt_P450_E_grp-I"/>
</dbReference>
<feature type="signal peptide" evidence="9">
    <location>
        <begin position="1"/>
        <end position="18"/>
    </location>
</feature>
<dbReference type="PANTHER" id="PTHR24300">
    <property type="entry name" value="CYTOCHROME P450 508A4-RELATED"/>
    <property type="match status" value="1"/>
</dbReference>
<gene>
    <name evidence="10" type="ORF">Ocin01_14560</name>
</gene>
<dbReference type="GO" id="GO:0006082">
    <property type="term" value="P:organic acid metabolic process"/>
    <property type="evidence" value="ECO:0007669"/>
    <property type="project" value="TreeGrafter"/>
</dbReference>
<evidence type="ECO:0000256" key="9">
    <source>
        <dbReference type="SAM" id="SignalP"/>
    </source>
</evidence>
<evidence type="ECO:0000256" key="3">
    <source>
        <dbReference type="ARBA" id="ARBA00022617"/>
    </source>
</evidence>
<dbReference type="EMBL" id="LJIJ01001324">
    <property type="protein sequence ID" value="ODM92124.1"/>
    <property type="molecule type" value="Genomic_DNA"/>
</dbReference>
<dbReference type="GO" id="GO:0016712">
    <property type="term" value="F:oxidoreductase activity, acting on paired donors, with incorporation or reduction of molecular oxygen, reduced flavin or flavoprotein as one donor, and incorporation of one atom of oxygen"/>
    <property type="evidence" value="ECO:0007669"/>
    <property type="project" value="TreeGrafter"/>
</dbReference>
<dbReference type="FunFam" id="1.10.630.10:FF:000036">
    <property type="entry name" value="CYtochrome P450 family"/>
    <property type="match status" value="1"/>
</dbReference>
<comment type="cofactor">
    <cofactor evidence="1 8">
        <name>heme</name>
        <dbReference type="ChEBI" id="CHEBI:30413"/>
    </cofactor>
</comment>
<keyword evidence="11" id="KW-1185">Reference proteome</keyword>
<keyword evidence="7" id="KW-0503">Monooxygenase</keyword>
<dbReference type="GO" id="GO:0020037">
    <property type="term" value="F:heme binding"/>
    <property type="evidence" value="ECO:0007669"/>
    <property type="project" value="InterPro"/>
</dbReference>
<evidence type="ECO:0000256" key="4">
    <source>
        <dbReference type="ARBA" id="ARBA00022723"/>
    </source>
</evidence>
<sequence length="489" mass="55679">MLYLVLVVIFIITLYLFSQKRPKNYPPGPYGLPIFGHLLQLGPSPHITLLKLKEKYGPIVAVDFGSYPAIGISDYRILREALAHPSFAGRPNLNVFQHRSRDVIARGLLFTEGRQWLEQRHFAIKQLKALGYSKTSIETTVQAEISDFLINLKADCNRPMSIRTRFHAPVLNILWALIVGERDTTGEAAMLFKICTESIEEHNGLASLCMFIPWFSKIFPKLSGLDEMNKNLGPLWAFFEKYIKDHQSTFIPGQVRDFLDAYIQEIQNTTDPSSSFYKEVGERSMLSTLLDLFFAGGETTANTIHWTCLYLASFPKVQKRLQDEVDSVIGNSRLPALTDEISMPYTCAVIQESMRFTALIPLAIFHSTTQDVELKGYKIPANTMVLMNVYSALHDKEYWGDPEVFRPDRFLDDEGKLIKHEPMVPFCPGKRVCIGEVLARNELFLYITSLFQTFSISTDPANPNPSLDPIVTWIQMPPDHHLMFTQRNS</sequence>
<dbReference type="Proteomes" id="UP000094527">
    <property type="component" value="Unassembled WGS sequence"/>
</dbReference>
<dbReference type="InterPro" id="IPR050182">
    <property type="entry name" value="Cytochrome_P450_fam2"/>
</dbReference>
<dbReference type="SUPFAM" id="SSF48264">
    <property type="entry name" value="Cytochrome P450"/>
    <property type="match status" value="1"/>
</dbReference>
<evidence type="ECO:0000256" key="2">
    <source>
        <dbReference type="ARBA" id="ARBA00010617"/>
    </source>
</evidence>
<comment type="caution">
    <text evidence="10">The sequence shown here is derived from an EMBL/GenBank/DDBJ whole genome shotgun (WGS) entry which is preliminary data.</text>
</comment>
<feature type="binding site" description="axial binding residue" evidence="8">
    <location>
        <position position="433"/>
    </location>
    <ligand>
        <name>heme</name>
        <dbReference type="ChEBI" id="CHEBI:30413"/>
    </ligand>
    <ligandPart>
        <name>Fe</name>
        <dbReference type="ChEBI" id="CHEBI:18248"/>
    </ligandPart>
</feature>
<dbReference type="Gene3D" id="1.10.630.10">
    <property type="entry name" value="Cytochrome P450"/>
    <property type="match status" value="1"/>
</dbReference>
<protein>
    <submittedName>
        <fullName evidence="10">Cytochrome P450 2J6</fullName>
    </submittedName>
</protein>
<dbReference type="InterPro" id="IPR001128">
    <property type="entry name" value="Cyt_P450"/>
</dbReference>
<evidence type="ECO:0000256" key="7">
    <source>
        <dbReference type="ARBA" id="ARBA00023033"/>
    </source>
</evidence>
<evidence type="ECO:0000256" key="6">
    <source>
        <dbReference type="ARBA" id="ARBA00023004"/>
    </source>
</evidence>
<evidence type="ECO:0000256" key="1">
    <source>
        <dbReference type="ARBA" id="ARBA00001971"/>
    </source>
</evidence>
<accession>A0A1D2MGX6</accession>
<name>A0A1D2MGX6_ORCCI</name>
<comment type="similarity">
    <text evidence="2">Belongs to the cytochrome P450 family.</text>
</comment>
<dbReference type="PRINTS" id="PR00385">
    <property type="entry name" value="P450"/>
</dbReference>
<proteinExistence type="inferred from homology"/>
<keyword evidence="6 8" id="KW-0408">Iron</keyword>
<keyword evidence="9" id="KW-0732">Signal</keyword>
<evidence type="ECO:0000256" key="5">
    <source>
        <dbReference type="ARBA" id="ARBA00023002"/>
    </source>
</evidence>
<evidence type="ECO:0000313" key="10">
    <source>
        <dbReference type="EMBL" id="ODM92124.1"/>
    </source>
</evidence>
<keyword evidence="4 8" id="KW-0479">Metal-binding</keyword>
<dbReference type="PRINTS" id="PR00463">
    <property type="entry name" value="EP450I"/>
</dbReference>
<dbReference type="GO" id="GO:0006805">
    <property type="term" value="P:xenobiotic metabolic process"/>
    <property type="evidence" value="ECO:0007669"/>
    <property type="project" value="TreeGrafter"/>
</dbReference>
<evidence type="ECO:0000256" key="8">
    <source>
        <dbReference type="PIRSR" id="PIRSR602401-1"/>
    </source>
</evidence>
<keyword evidence="5" id="KW-0560">Oxidoreductase</keyword>
<dbReference type="GO" id="GO:0005737">
    <property type="term" value="C:cytoplasm"/>
    <property type="evidence" value="ECO:0007669"/>
    <property type="project" value="TreeGrafter"/>
</dbReference>
<organism evidence="10 11">
    <name type="scientific">Orchesella cincta</name>
    <name type="common">Springtail</name>
    <name type="synonym">Podura cincta</name>
    <dbReference type="NCBI Taxonomy" id="48709"/>
    <lineage>
        <taxon>Eukaryota</taxon>
        <taxon>Metazoa</taxon>
        <taxon>Ecdysozoa</taxon>
        <taxon>Arthropoda</taxon>
        <taxon>Hexapoda</taxon>
        <taxon>Collembola</taxon>
        <taxon>Entomobryomorpha</taxon>
        <taxon>Entomobryoidea</taxon>
        <taxon>Orchesellidae</taxon>
        <taxon>Orchesellinae</taxon>
        <taxon>Orchesella</taxon>
    </lineage>
</organism>
<dbReference type="STRING" id="48709.A0A1D2MGX6"/>
<keyword evidence="3 8" id="KW-0349">Heme</keyword>
<dbReference type="InterPro" id="IPR036396">
    <property type="entry name" value="Cyt_P450_sf"/>
</dbReference>
<dbReference type="AlphaFoldDB" id="A0A1D2MGX6"/>
<dbReference type="Pfam" id="PF00067">
    <property type="entry name" value="p450"/>
    <property type="match status" value="1"/>
</dbReference>
<reference evidence="10 11" key="1">
    <citation type="journal article" date="2016" name="Genome Biol. Evol.">
        <title>Gene Family Evolution Reflects Adaptation to Soil Environmental Stressors in the Genome of the Collembolan Orchesella cincta.</title>
        <authorList>
            <person name="Faddeeva-Vakhrusheva A."/>
            <person name="Derks M.F."/>
            <person name="Anvar S.Y."/>
            <person name="Agamennone V."/>
            <person name="Suring W."/>
            <person name="Smit S."/>
            <person name="van Straalen N.M."/>
            <person name="Roelofs D."/>
        </authorList>
    </citation>
    <scope>NUCLEOTIDE SEQUENCE [LARGE SCALE GENOMIC DNA]</scope>
    <source>
        <tissue evidence="10">Mixed pool</tissue>
    </source>
</reference>